<dbReference type="EMBL" id="BMAU01021387">
    <property type="protein sequence ID" value="GFY29334.1"/>
    <property type="molecule type" value="Genomic_DNA"/>
</dbReference>
<gene>
    <name evidence="1" type="ORF">TNCV_4724621</name>
</gene>
<name>A0A8X6W703_TRICX</name>
<comment type="caution">
    <text evidence="1">The sequence shown here is derived from an EMBL/GenBank/DDBJ whole genome shotgun (WGS) entry which is preliminary data.</text>
</comment>
<evidence type="ECO:0000313" key="1">
    <source>
        <dbReference type="EMBL" id="GFY29334.1"/>
    </source>
</evidence>
<sequence length="76" mass="8650">MPLRHRSNQWTASPLGLAENWAECRFACADCYKKINIKRKKEEKLSCDLLKRLDAVPRAFVGSPVIRCPFLTATVS</sequence>
<accession>A0A8X6W703</accession>
<proteinExistence type="predicted"/>
<keyword evidence="2" id="KW-1185">Reference proteome</keyword>
<reference evidence="1" key="1">
    <citation type="submission" date="2020-08" db="EMBL/GenBank/DDBJ databases">
        <title>Multicomponent nature underlies the extraordinary mechanical properties of spider dragline silk.</title>
        <authorList>
            <person name="Kono N."/>
            <person name="Nakamura H."/>
            <person name="Mori M."/>
            <person name="Yoshida Y."/>
            <person name="Ohtoshi R."/>
            <person name="Malay A.D."/>
            <person name="Moran D.A.P."/>
            <person name="Tomita M."/>
            <person name="Numata K."/>
            <person name="Arakawa K."/>
        </authorList>
    </citation>
    <scope>NUCLEOTIDE SEQUENCE</scope>
</reference>
<organism evidence="1 2">
    <name type="scientific">Trichonephila clavipes</name>
    <name type="common">Golden silk orbweaver</name>
    <name type="synonym">Nephila clavipes</name>
    <dbReference type="NCBI Taxonomy" id="2585209"/>
    <lineage>
        <taxon>Eukaryota</taxon>
        <taxon>Metazoa</taxon>
        <taxon>Ecdysozoa</taxon>
        <taxon>Arthropoda</taxon>
        <taxon>Chelicerata</taxon>
        <taxon>Arachnida</taxon>
        <taxon>Araneae</taxon>
        <taxon>Araneomorphae</taxon>
        <taxon>Entelegynae</taxon>
        <taxon>Araneoidea</taxon>
        <taxon>Nephilidae</taxon>
        <taxon>Trichonephila</taxon>
    </lineage>
</organism>
<protein>
    <submittedName>
        <fullName evidence="1">Uncharacterized protein</fullName>
    </submittedName>
</protein>
<dbReference type="AlphaFoldDB" id="A0A8X6W703"/>
<dbReference type="Proteomes" id="UP000887159">
    <property type="component" value="Unassembled WGS sequence"/>
</dbReference>
<evidence type="ECO:0000313" key="2">
    <source>
        <dbReference type="Proteomes" id="UP000887159"/>
    </source>
</evidence>